<reference evidence="1" key="2">
    <citation type="submission" date="2020-09" db="EMBL/GenBank/DDBJ databases">
        <authorList>
            <person name="Sun Q."/>
            <person name="Zhou Y."/>
        </authorList>
    </citation>
    <scope>NUCLEOTIDE SEQUENCE</scope>
    <source>
        <strain evidence="1">CGMCC 1.8984</strain>
    </source>
</reference>
<dbReference type="EMBL" id="BMMD01000054">
    <property type="protein sequence ID" value="GGJ94945.1"/>
    <property type="molecule type" value="Genomic_DNA"/>
</dbReference>
<protein>
    <submittedName>
        <fullName evidence="1">Uncharacterized protein</fullName>
    </submittedName>
</protein>
<dbReference type="AlphaFoldDB" id="A0A917PWD3"/>
<comment type="caution">
    <text evidence="1">The sequence shown here is derived from an EMBL/GenBank/DDBJ whole genome shotgun (WGS) entry which is preliminary data.</text>
</comment>
<name>A0A917PWD3_9MICO</name>
<sequence>MARLGIVHTPGMAAEMMRELAPLLAEEGIDLHDLETDVDLDAVNTALARATQRRNLEVFTPVGEMRAMALTVHRLVTEALAEGSADLARVLIDGIHPDPVGSLPSVAHVIGVGLGVLDRWQRDATLGSAVARAQPPAWEADAMRAARDILRAAREARAFDQLENLHRRYGGHAILEGTLLAVAGTVIAQAALEGTRVREIAGSLLSE</sequence>
<reference evidence="1" key="1">
    <citation type="journal article" date="2014" name="Int. J. Syst. Evol. Microbiol.">
        <title>Complete genome sequence of Corynebacterium casei LMG S-19264T (=DSM 44701T), isolated from a smear-ripened cheese.</title>
        <authorList>
            <consortium name="US DOE Joint Genome Institute (JGI-PGF)"/>
            <person name="Walter F."/>
            <person name="Albersmeier A."/>
            <person name="Kalinowski J."/>
            <person name="Ruckert C."/>
        </authorList>
    </citation>
    <scope>NUCLEOTIDE SEQUENCE</scope>
    <source>
        <strain evidence="1">CGMCC 1.8984</strain>
    </source>
</reference>
<proteinExistence type="predicted"/>
<dbReference type="Proteomes" id="UP000636956">
    <property type="component" value="Unassembled WGS sequence"/>
</dbReference>
<evidence type="ECO:0000313" key="2">
    <source>
        <dbReference type="Proteomes" id="UP000636956"/>
    </source>
</evidence>
<keyword evidence="2" id="KW-1185">Reference proteome</keyword>
<evidence type="ECO:0000313" key="1">
    <source>
        <dbReference type="EMBL" id="GGJ94945.1"/>
    </source>
</evidence>
<gene>
    <name evidence="1" type="ORF">GCM10011372_36560</name>
</gene>
<accession>A0A917PWD3</accession>
<organism evidence="1 2">
    <name type="scientific">Agromyces bauzanensis</name>
    <dbReference type="NCBI Taxonomy" id="1308924"/>
    <lineage>
        <taxon>Bacteria</taxon>
        <taxon>Bacillati</taxon>
        <taxon>Actinomycetota</taxon>
        <taxon>Actinomycetes</taxon>
        <taxon>Micrococcales</taxon>
        <taxon>Microbacteriaceae</taxon>
        <taxon>Agromyces</taxon>
    </lineage>
</organism>